<gene>
    <name evidence="1" type="ORF">SKAU_G00088030</name>
</gene>
<dbReference type="Proteomes" id="UP001152622">
    <property type="component" value="Chromosome 3"/>
</dbReference>
<reference evidence="1" key="1">
    <citation type="journal article" date="2023" name="Science">
        <title>Genome structures resolve the early diversification of teleost fishes.</title>
        <authorList>
            <person name="Parey E."/>
            <person name="Louis A."/>
            <person name="Montfort J."/>
            <person name="Bouchez O."/>
            <person name="Roques C."/>
            <person name="Iampietro C."/>
            <person name="Lluch J."/>
            <person name="Castinel A."/>
            <person name="Donnadieu C."/>
            <person name="Desvignes T."/>
            <person name="Floi Bucao C."/>
            <person name="Jouanno E."/>
            <person name="Wen M."/>
            <person name="Mejri S."/>
            <person name="Dirks R."/>
            <person name="Jansen H."/>
            <person name="Henkel C."/>
            <person name="Chen W.J."/>
            <person name="Zahm M."/>
            <person name="Cabau C."/>
            <person name="Klopp C."/>
            <person name="Thompson A.W."/>
            <person name="Robinson-Rechavi M."/>
            <person name="Braasch I."/>
            <person name="Lecointre G."/>
            <person name="Bobe J."/>
            <person name="Postlethwait J.H."/>
            <person name="Berthelot C."/>
            <person name="Roest Crollius H."/>
            <person name="Guiguen Y."/>
        </authorList>
    </citation>
    <scope>NUCLEOTIDE SEQUENCE</scope>
    <source>
        <strain evidence="1">WJC10195</strain>
    </source>
</reference>
<name>A0A9Q1J412_SYNKA</name>
<proteinExistence type="predicted"/>
<evidence type="ECO:0000313" key="1">
    <source>
        <dbReference type="EMBL" id="KAJ8368775.1"/>
    </source>
</evidence>
<sequence length="195" mass="21297">MEVFLLRLGSKWSTLNHTCRGRSSRRPSGVTPRGHCKHAHQPKECSDFYQRVRLKALNEEQVKPLFSRFTVRPSAVTWATVSAVLLAALSPLGCVLRPGSLFGGAVPEGSLDVLNYSRSPLKGQESCTFTRPLLRNEAARPPASRLLLFSPLILSLRRALRRGITSCLEVGRDAGGCLVTTSDVGNPGLVERFTG</sequence>
<organism evidence="1 2">
    <name type="scientific">Synaphobranchus kaupii</name>
    <name type="common">Kaup's arrowtooth eel</name>
    <dbReference type="NCBI Taxonomy" id="118154"/>
    <lineage>
        <taxon>Eukaryota</taxon>
        <taxon>Metazoa</taxon>
        <taxon>Chordata</taxon>
        <taxon>Craniata</taxon>
        <taxon>Vertebrata</taxon>
        <taxon>Euteleostomi</taxon>
        <taxon>Actinopterygii</taxon>
        <taxon>Neopterygii</taxon>
        <taxon>Teleostei</taxon>
        <taxon>Anguilliformes</taxon>
        <taxon>Synaphobranchidae</taxon>
        <taxon>Synaphobranchus</taxon>
    </lineage>
</organism>
<dbReference type="EMBL" id="JAINUF010000003">
    <property type="protein sequence ID" value="KAJ8368775.1"/>
    <property type="molecule type" value="Genomic_DNA"/>
</dbReference>
<keyword evidence="2" id="KW-1185">Reference proteome</keyword>
<comment type="caution">
    <text evidence="1">The sequence shown here is derived from an EMBL/GenBank/DDBJ whole genome shotgun (WGS) entry which is preliminary data.</text>
</comment>
<accession>A0A9Q1J412</accession>
<dbReference type="AlphaFoldDB" id="A0A9Q1J412"/>
<evidence type="ECO:0000313" key="2">
    <source>
        <dbReference type="Proteomes" id="UP001152622"/>
    </source>
</evidence>
<protein>
    <submittedName>
        <fullName evidence="1">Uncharacterized protein</fullName>
    </submittedName>
</protein>